<evidence type="ECO:0008006" key="3">
    <source>
        <dbReference type="Google" id="ProtNLM"/>
    </source>
</evidence>
<accession>A0A2J6SWL0</accession>
<gene>
    <name evidence="1" type="ORF">K444DRAFT_617627</name>
</gene>
<dbReference type="InterPro" id="IPR036291">
    <property type="entry name" value="NAD(P)-bd_dom_sf"/>
</dbReference>
<evidence type="ECO:0000313" key="1">
    <source>
        <dbReference type="EMBL" id="PMD55164.1"/>
    </source>
</evidence>
<dbReference type="EMBL" id="KZ613856">
    <property type="protein sequence ID" value="PMD55164.1"/>
    <property type="molecule type" value="Genomic_DNA"/>
</dbReference>
<name>A0A2J6SWL0_9HELO</name>
<keyword evidence="2" id="KW-1185">Reference proteome</keyword>
<dbReference type="RefSeq" id="XP_024732068.1">
    <property type="nucleotide sequence ID" value="XM_024881165.1"/>
</dbReference>
<sequence length="83" mass="8762">MATPSQVKNVVVVGATGTVVKSLLEANKFKITPASRNPPSTEFSSSVIVKTGDYTSPSFLGNLRWSRCRGLHPALQCSPGASK</sequence>
<organism evidence="1 2">
    <name type="scientific">Hyaloscypha bicolor E</name>
    <dbReference type="NCBI Taxonomy" id="1095630"/>
    <lineage>
        <taxon>Eukaryota</taxon>
        <taxon>Fungi</taxon>
        <taxon>Dikarya</taxon>
        <taxon>Ascomycota</taxon>
        <taxon>Pezizomycotina</taxon>
        <taxon>Leotiomycetes</taxon>
        <taxon>Helotiales</taxon>
        <taxon>Hyaloscyphaceae</taxon>
        <taxon>Hyaloscypha</taxon>
        <taxon>Hyaloscypha bicolor</taxon>
    </lineage>
</organism>
<dbReference type="OrthoDB" id="9974981at2759"/>
<protein>
    <recommendedName>
        <fullName evidence="3">NmrA-like domain-containing protein</fullName>
    </recommendedName>
</protein>
<dbReference type="Proteomes" id="UP000235371">
    <property type="component" value="Unassembled WGS sequence"/>
</dbReference>
<proteinExistence type="predicted"/>
<reference evidence="1 2" key="1">
    <citation type="submission" date="2016-04" db="EMBL/GenBank/DDBJ databases">
        <title>A degradative enzymes factory behind the ericoid mycorrhizal symbiosis.</title>
        <authorList>
            <consortium name="DOE Joint Genome Institute"/>
            <person name="Martino E."/>
            <person name="Morin E."/>
            <person name="Grelet G."/>
            <person name="Kuo A."/>
            <person name="Kohler A."/>
            <person name="Daghino S."/>
            <person name="Barry K."/>
            <person name="Choi C."/>
            <person name="Cichocki N."/>
            <person name="Clum A."/>
            <person name="Copeland A."/>
            <person name="Hainaut M."/>
            <person name="Haridas S."/>
            <person name="Labutti K."/>
            <person name="Lindquist E."/>
            <person name="Lipzen A."/>
            <person name="Khouja H.-R."/>
            <person name="Murat C."/>
            <person name="Ohm R."/>
            <person name="Olson A."/>
            <person name="Spatafora J."/>
            <person name="Veneault-Fourrey C."/>
            <person name="Henrissat B."/>
            <person name="Grigoriev I."/>
            <person name="Martin F."/>
            <person name="Perotto S."/>
        </authorList>
    </citation>
    <scope>NUCLEOTIDE SEQUENCE [LARGE SCALE GENOMIC DNA]</scope>
    <source>
        <strain evidence="1 2">E</strain>
    </source>
</reference>
<dbReference type="SUPFAM" id="SSF51735">
    <property type="entry name" value="NAD(P)-binding Rossmann-fold domains"/>
    <property type="match status" value="1"/>
</dbReference>
<evidence type="ECO:0000313" key="2">
    <source>
        <dbReference type="Proteomes" id="UP000235371"/>
    </source>
</evidence>
<dbReference type="InParanoid" id="A0A2J6SWL0"/>
<dbReference type="AlphaFoldDB" id="A0A2J6SWL0"/>
<dbReference type="GeneID" id="36589242"/>